<dbReference type="Proteomes" id="UP000826722">
    <property type="component" value="Chromosome"/>
</dbReference>
<dbReference type="PROSITE" id="PS51257">
    <property type="entry name" value="PROKAR_LIPOPROTEIN"/>
    <property type="match status" value="1"/>
</dbReference>
<feature type="chain" id="PRO_5034631318" description="Lipoprotein" evidence="1">
    <location>
        <begin position="22"/>
        <end position="170"/>
    </location>
</feature>
<keyword evidence="1" id="KW-0732">Signal</keyword>
<accession>A0A8D5FYZ0</accession>
<evidence type="ECO:0008006" key="4">
    <source>
        <dbReference type="Google" id="ProtNLM"/>
    </source>
</evidence>
<organism evidence="2 3">
    <name type="scientific">Methyloradius palustris</name>
    <dbReference type="NCBI Taxonomy" id="2778876"/>
    <lineage>
        <taxon>Bacteria</taxon>
        <taxon>Pseudomonadati</taxon>
        <taxon>Pseudomonadota</taxon>
        <taxon>Betaproteobacteria</taxon>
        <taxon>Nitrosomonadales</taxon>
        <taxon>Methylophilaceae</taxon>
        <taxon>Methyloradius</taxon>
    </lineage>
</organism>
<protein>
    <recommendedName>
        <fullName evidence="4">Lipoprotein</fullName>
    </recommendedName>
</protein>
<evidence type="ECO:0000313" key="2">
    <source>
        <dbReference type="EMBL" id="BCM24320.1"/>
    </source>
</evidence>
<proteinExistence type="predicted"/>
<feature type="signal peptide" evidence="1">
    <location>
        <begin position="1"/>
        <end position="21"/>
    </location>
</feature>
<name>A0A8D5FYZ0_9PROT</name>
<dbReference type="AlphaFoldDB" id="A0A8D5FYZ0"/>
<evidence type="ECO:0000256" key="1">
    <source>
        <dbReference type="SAM" id="SignalP"/>
    </source>
</evidence>
<keyword evidence="3" id="KW-1185">Reference proteome</keyword>
<dbReference type="KEGG" id="mpau:ZMTM_05790"/>
<dbReference type="EMBL" id="AP024110">
    <property type="protein sequence ID" value="BCM24320.1"/>
    <property type="molecule type" value="Genomic_DNA"/>
</dbReference>
<sequence>MRNFKGLLFISITLLALSACGSINTVIKNQNNNLHSGSVYGIHSTDLDAQGSVKYICDKTGNKDARCSHQDDYKAVFVLSAFGYADGAIGVVALAPKEMTLSENCLTGSDKCSYLKASVEAGKLGTVEGIASVPGDKKCHWSGMPRIGGVVCPAYSWDYRKDNVGNSSHF</sequence>
<gene>
    <name evidence="2" type="ORF">ZMTM_05790</name>
</gene>
<dbReference type="RefSeq" id="WP_221764867.1">
    <property type="nucleotide sequence ID" value="NZ_AP024110.1"/>
</dbReference>
<reference evidence="2" key="1">
    <citation type="journal article" date="2021" name="Arch. Microbiol.">
        <title>Methyloradius palustris gen. nov., sp. nov., a methanol-oxidizing bacterium isolated from snow.</title>
        <authorList>
            <person name="Miyadera T."/>
            <person name="Kojima H."/>
            <person name="Fukui M."/>
        </authorList>
    </citation>
    <scope>NUCLEOTIDE SEQUENCE</scope>
    <source>
        <strain evidence="2">Zm11</strain>
    </source>
</reference>
<evidence type="ECO:0000313" key="3">
    <source>
        <dbReference type="Proteomes" id="UP000826722"/>
    </source>
</evidence>